<organism evidence="1 2">
    <name type="scientific">Persea americana</name>
    <name type="common">Avocado</name>
    <dbReference type="NCBI Taxonomy" id="3435"/>
    <lineage>
        <taxon>Eukaryota</taxon>
        <taxon>Viridiplantae</taxon>
        <taxon>Streptophyta</taxon>
        <taxon>Embryophyta</taxon>
        <taxon>Tracheophyta</taxon>
        <taxon>Spermatophyta</taxon>
        <taxon>Magnoliopsida</taxon>
        <taxon>Magnoliidae</taxon>
        <taxon>Laurales</taxon>
        <taxon>Lauraceae</taxon>
        <taxon>Persea</taxon>
    </lineage>
</organism>
<evidence type="ECO:0000313" key="2">
    <source>
        <dbReference type="Proteomes" id="UP001234297"/>
    </source>
</evidence>
<evidence type="ECO:0000313" key="1">
    <source>
        <dbReference type="EMBL" id="KAJ8635663.1"/>
    </source>
</evidence>
<keyword evidence="2" id="KW-1185">Reference proteome</keyword>
<dbReference type="Proteomes" id="UP001234297">
    <property type="component" value="Chromosome 3"/>
</dbReference>
<accession>A0ACC2LQG8</accession>
<sequence>MREVATELHCCCAWAWRRWEHCCSAACGRERGAGGGEMERTQRSDEMLQEVHLGLSTLQETFSIDDEAFCNSVSRERICAGEEQLSKLD</sequence>
<name>A0ACC2LQG8_PERAE</name>
<dbReference type="EMBL" id="CM056811">
    <property type="protein sequence ID" value="KAJ8635663.1"/>
    <property type="molecule type" value="Genomic_DNA"/>
</dbReference>
<reference evidence="1 2" key="1">
    <citation type="journal article" date="2022" name="Hortic Res">
        <title>A haplotype resolved chromosomal level avocado genome allows analysis of novel avocado genes.</title>
        <authorList>
            <person name="Nath O."/>
            <person name="Fletcher S.J."/>
            <person name="Hayward A."/>
            <person name="Shaw L.M."/>
            <person name="Masouleh A.K."/>
            <person name="Furtado A."/>
            <person name="Henry R.J."/>
            <person name="Mitter N."/>
        </authorList>
    </citation>
    <scope>NUCLEOTIDE SEQUENCE [LARGE SCALE GENOMIC DNA]</scope>
    <source>
        <strain evidence="2">cv. Hass</strain>
    </source>
</reference>
<comment type="caution">
    <text evidence="1">The sequence shown here is derived from an EMBL/GenBank/DDBJ whole genome shotgun (WGS) entry which is preliminary data.</text>
</comment>
<protein>
    <submittedName>
        <fullName evidence="1">Uncharacterized protein</fullName>
    </submittedName>
</protein>
<proteinExistence type="predicted"/>
<gene>
    <name evidence="1" type="ORF">MRB53_009930</name>
</gene>